<dbReference type="Proteomes" id="UP000828390">
    <property type="component" value="Unassembled WGS sequence"/>
</dbReference>
<dbReference type="Gene3D" id="3.40.50.1000">
    <property type="entry name" value="HAD superfamily/HAD-like"/>
    <property type="match status" value="2"/>
</dbReference>
<protein>
    <recommendedName>
        <fullName evidence="16">Cation-transporting ATPase 13A3</fullName>
    </recommendedName>
</protein>
<dbReference type="InterPro" id="IPR001757">
    <property type="entry name" value="P_typ_ATPase"/>
</dbReference>
<evidence type="ECO:0000256" key="12">
    <source>
        <dbReference type="ARBA" id="ARBA00023136"/>
    </source>
</evidence>
<dbReference type="EMBL" id="JAIWYP010000005">
    <property type="protein sequence ID" value="KAH3827166.1"/>
    <property type="molecule type" value="Genomic_DNA"/>
</dbReference>
<evidence type="ECO:0000313" key="15">
    <source>
        <dbReference type="Proteomes" id="UP000828390"/>
    </source>
</evidence>
<sequence length="483" mass="53997">MLTSESIPVTKTPLPNPRFTHEDSKVYFNVKDHARHILYCGTKVIQTRYYGGHKVKAVVFRTGFSTAKGELVRSILYPKPVDFRFNRDTYIFVGILCGIAVLGFIYTIILMVRRDNLVGDIIKRSLDLITIAVPPALPAALSVGIVFAQSRMKHARIYCISPRSINICGSINTVCFDKTGTLTEEGLDMHSLVTVHDGKFEQELSSVKRLPRGNMMVGMATCHSLTIIEGVLSGDPLELIMFQSIGWELKEPGMDESSNFDKICPTIVYPRTEELIGSLDLSSTKSLTSIEIGIVRQFTFSSSLQRMSVIVRNLGSDHFDIYTKGAPEMVASLCITDTVPPDFHDVLITYTRHGYRVLALAYKSLSEKLKYPKLQRIEREEVERGLTFLGLIVMENRLKPETTPVISQLSKANIRTIMVTGDNMLTALSVARESGFVKPSEPIILVQAFPPQTDDVGNVTEAPHVEYVYTDKRESVLENPHNM</sequence>
<dbReference type="GO" id="GO:0031902">
    <property type="term" value="C:late endosome membrane"/>
    <property type="evidence" value="ECO:0007669"/>
    <property type="project" value="UniProtKB-SubCell"/>
</dbReference>
<dbReference type="GO" id="GO:0046872">
    <property type="term" value="F:metal ion binding"/>
    <property type="evidence" value="ECO:0007669"/>
    <property type="project" value="UniProtKB-KW"/>
</dbReference>
<dbReference type="GO" id="GO:0006874">
    <property type="term" value="P:intracellular calcium ion homeostasis"/>
    <property type="evidence" value="ECO:0007669"/>
    <property type="project" value="TreeGrafter"/>
</dbReference>
<keyword evidence="6" id="KW-0547">Nucleotide-binding</keyword>
<comment type="similarity">
    <text evidence="2">Belongs to the cation transport ATPase (P-type) (TC 3.A.3) family. Type V subfamily.</text>
</comment>
<evidence type="ECO:0000256" key="8">
    <source>
        <dbReference type="ARBA" id="ARBA00022840"/>
    </source>
</evidence>
<dbReference type="PANTHER" id="PTHR45630">
    <property type="entry name" value="CATION-TRANSPORTING ATPASE-RELATED"/>
    <property type="match status" value="1"/>
</dbReference>
<feature type="transmembrane region" description="Helical" evidence="13">
    <location>
        <begin position="89"/>
        <end position="109"/>
    </location>
</feature>
<proteinExistence type="inferred from homology"/>
<evidence type="ECO:0000256" key="5">
    <source>
        <dbReference type="ARBA" id="ARBA00022723"/>
    </source>
</evidence>
<dbReference type="GO" id="GO:0019829">
    <property type="term" value="F:ATPase-coupled monoatomic cation transmembrane transporter activity"/>
    <property type="evidence" value="ECO:0007669"/>
    <property type="project" value="TreeGrafter"/>
</dbReference>
<dbReference type="SUPFAM" id="SSF81665">
    <property type="entry name" value="Calcium ATPase, transmembrane domain M"/>
    <property type="match status" value="1"/>
</dbReference>
<keyword evidence="4 13" id="KW-0812">Transmembrane</keyword>
<dbReference type="Pfam" id="PF13246">
    <property type="entry name" value="Cation_ATPase"/>
    <property type="match status" value="1"/>
</dbReference>
<evidence type="ECO:0000256" key="2">
    <source>
        <dbReference type="ARBA" id="ARBA00006000"/>
    </source>
</evidence>
<dbReference type="FunFam" id="1.20.1110.10:FF:000023">
    <property type="entry name" value="Cation-transporting ATPase"/>
    <property type="match status" value="1"/>
</dbReference>
<dbReference type="SUPFAM" id="SSF81660">
    <property type="entry name" value="Metal cation-transporting ATPase, ATP-binding domain N"/>
    <property type="match status" value="1"/>
</dbReference>
<dbReference type="InterPro" id="IPR023298">
    <property type="entry name" value="ATPase_P-typ_TM_dom_sf"/>
</dbReference>
<reference evidence="14" key="2">
    <citation type="submission" date="2020-11" db="EMBL/GenBank/DDBJ databases">
        <authorList>
            <person name="McCartney M.A."/>
            <person name="Auch B."/>
            <person name="Kono T."/>
            <person name="Mallez S."/>
            <person name="Becker A."/>
            <person name="Gohl D.M."/>
            <person name="Silverstein K.A.T."/>
            <person name="Koren S."/>
            <person name="Bechman K.B."/>
            <person name="Herman A."/>
            <person name="Abrahante J.E."/>
            <person name="Garbe J."/>
        </authorList>
    </citation>
    <scope>NUCLEOTIDE SEQUENCE</scope>
    <source>
        <strain evidence="14">Duluth1</strain>
        <tissue evidence="14">Whole animal</tissue>
    </source>
</reference>
<organism evidence="14 15">
    <name type="scientific">Dreissena polymorpha</name>
    <name type="common">Zebra mussel</name>
    <name type="synonym">Mytilus polymorpha</name>
    <dbReference type="NCBI Taxonomy" id="45954"/>
    <lineage>
        <taxon>Eukaryota</taxon>
        <taxon>Metazoa</taxon>
        <taxon>Spiralia</taxon>
        <taxon>Lophotrochozoa</taxon>
        <taxon>Mollusca</taxon>
        <taxon>Bivalvia</taxon>
        <taxon>Autobranchia</taxon>
        <taxon>Heteroconchia</taxon>
        <taxon>Euheterodonta</taxon>
        <taxon>Imparidentia</taxon>
        <taxon>Neoheterodontei</taxon>
        <taxon>Myida</taxon>
        <taxon>Dreissenoidea</taxon>
        <taxon>Dreissenidae</taxon>
        <taxon>Dreissena</taxon>
    </lineage>
</organism>
<dbReference type="NCBIfam" id="TIGR01494">
    <property type="entry name" value="ATPase_P-type"/>
    <property type="match status" value="1"/>
</dbReference>
<keyword evidence="12 13" id="KW-0472">Membrane</keyword>
<dbReference type="PROSITE" id="PS00154">
    <property type="entry name" value="ATPASE_E1_E2"/>
    <property type="match status" value="1"/>
</dbReference>
<reference evidence="14" key="1">
    <citation type="journal article" date="2019" name="bioRxiv">
        <title>The Genome of the Zebra Mussel, Dreissena polymorpha: A Resource for Invasive Species Research.</title>
        <authorList>
            <person name="McCartney M.A."/>
            <person name="Auch B."/>
            <person name="Kono T."/>
            <person name="Mallez S."/>
            <person name="Zhang Y."/>
            <person name="Obille A."/>
            <person name="Becker A."/>
            <person name="Abrahante J.E."/>
            <person name="Garbe J."/>
            <person name="Badalamenti J.P."/>
            <person name="Herman A."/>
            <person name="Mangelson H."/>
            <person name="Liachko I."/>
            <person name="Sullivan S."/>
            <person name="Sone E.D."/>
            <person name="Koren S."/>
            <person name="Silverstein K.A.T."/>
            <person name="Beckman K.B."/>
            <person name="Gohl D.M."/>
        </authorList>
    </citation>
    <scope>NUCLEOTIDE SEQUENCE</scope>
    <source>
        <strain evidence="14">Duluth1</strain>
        <tissue evidence="14">Whole animal</tissue>
    </source>
</reference>
<dbReference type="PANTHER" id="PTHR45630:SF8">
    <property type="entry name" value="CATION-TRANSPORTING ATPASE"/>
    <property type="match status" value="1"/>
</dbReference>
<evidence type="ECO:0008006" key="16">
    <source>
        <dbReference type="Google" id="ProtNLM"/>
    </source>
</evidence>
<keyword evidence="10" id="KW-1278">Translocase</keyword>
<dbReference type="FunFam" id="3.40.1110.10:FF:000026">
    <property type="entry name" value="Cation-transporting ATPase"/>
    <property type="match status" value="1"/>
</dbReference>
<dbReference type="InterPro" id="IPR006544">
    <property type="entry name" value="P-type_TPase_V"/>
</dbReference>
<evidence type="ECO:0000256" key="6">
    <source>
        <dbReference type="ARBA" id="ARBA00022741"/>
    </source>
</evidence>
<evidence type="ECO:0000256" key="10">
    <source>
        <dbReference type="ARBA" id="ARBA00022967"/>
    </source>
</evidence>
<evidence type="ECO:0000256" key="11">
    <source>
        <dbReference type="ARBA" id="ARBA00022989"/>
    </source>
</evidence>
<dbReference type="GO" id="GO:0005524">
    <property type="term" value="F:ATP binding"/>
    <property type="evidence" value="ECO:0007669"/>
    <property type="project" value="UniProtKB-KW"/>
</dbReference>
<gene>
    <name evidence="14" type="ORF">DPMN_129095</name>
</gene>
<dbReference type="SUPFAM" id="SSF56784">
    <property type="entry name" value="HAD-like"/>
    <property type="match status" value="1"/>
</dbReference>
<feature type="non-terminal residue" evidence="14">
    <location>
        <position position="483"/>
    </location>
</feature>
<evidence type="ECO:0000256" key="1">
    <source>
        <dbReference type="ARBA" id="ARBA00004107"/>
    </source>
</evidence>
<evidence type="ECO:0000256" key="7">
    <source>
        <dbReference type="ARBA" id="ARBA00022753"/>
    </source>
</evidence>
<keyword evidence="9" id="KW-0460">Magnesium</keyword>
<dbReference type="GO" id="GO:0015203">
    <property type="term" value="F:polyamine transmembrane transporter activity"/>
    <property type="evidence" value="ECO:0007669"/>
    <property type="project" value="TreeGrafter"/>
</dbReference>
<dbReference type="GO" id="GO:0140358">
    <property type="term" value="F:P-type transmembrane transporter activity"/>
    <property type="evidence" value="ECO:0007669"/>
    <property type="project" value="InterPro"/>
</dbReference>
<name>A0A9D4JX18_DREPO</name>
<dbReference type="AlphaFoldDB" id="A0A9D4JX18"/>
<dbReference type="InterPro" id="IPR023214">
    <property type="entry name" value="HAD_sf"/>
</dbReference>
<keyword evidence="15" id="KW-1185">Reference proteome</keyword>
<dbReference type="Gene3D" id="3.40.1110.10">
    <property type="entry name" value="Calcium-transporting ATPase, cytoplasmic domain N"/>
    <property type="match status" value="2"/>
</dbReference>
<evidence type="ECO:0000256" key="13">
    <source>
        <dbReference type="SAM" id="Phobius"/>
    </source>
</evidence>
<dbReference type="InterPro" id="IPR036412">
    <property type="entry name" value="HAD-like_sf"/>
</dbReference>
<keyword evidence="8" id="KW-0067">ATP-binding</keyword>
<evidence type="ECO:0000256" key="3">
    <source>
        <dbReference type="ARBA" id="ARBA00022553"/>
    </source>
</evidence>
<dbReference type="InterPro" id="IPR023299">
    <property type="entry name" value="ATPase_P-typ_cyto_dom_N"/>
</dbReference>
<feature type="transmembrane region" description="Helical" evidence="13">
    <location>
        <begin position="129"/>
        <end position="148"/>
    </location>
</feature>
<evidence type="ECO:0000256" key="9">
    <source>
        <dbReference type="ARBA" id="ARBA00022842"/>
    </source>
</evidence>
<keyword evidence="3" id="KW-0597">Phosphoprotein</keyword>
<comment type="subcellular location">
    <subcellularLocation>
        <location evidence="1">Late endosome membrane</location>
        <topology evidence="1">Multi-pass membrane protein</topology>
    </subcellularLocation>
</comment>
<keyword evidence="7" id="KW-0967">Endosome</keyword>
<comment type="caution">
    <text evidence="14">The sequence shown here is derived from an EMBL/GenBank/DDBJ whole genome shotgun (WGS) entry which is preliminary data.</text>
</comment>
<evidence type="ECO:0000256" key="4">
    <source>
        <dbReference type="ARBA" id="ARBA00022692"/>
    </source>
</evidence>
<keyword evidence="11 13" id="KW-1133">Transmembrane helix</keyword>
<dbReference type="GO" id="GO:0016887">
    <property type="term" value="F:ATP hydrolysis activity"/>
    <property type="evidence" value="ECO:0007669"/>
    <property type="project" value="InterPro"/>
</dbReference>
<dbReference type="InterPro" id="IPR018303">
    <property type="entry name" value="ATPase_P-typ_P_site"/>
</dbReference>
<dbReference type="Gene3D" id="1.20.1110.10">
    <property type="entry name" value="Calcium-transporting ATPase, transmembrane domain"/>
    <property type="match status" value="1"/>
</dbReference>
<accession>A0A9D4JX18</accession>
<keyword evidence="5" id="KW-0479">Metal-binding</keyword>
<evidence type="ECO:0000313" key="14">
    <source>
        <dbReference type="EMBL" id="KAH3827166.1"/>
    </source>
</evidence>
<dbReference type="Gene3D" id="2.70.150.10">
    <property type="entry name" value="Calcium-transporting ATPase, cytoplasmic transduction domain A"/>
    <property type="match status" value="1"/>
</dbReference>